<organism evidence="1 2">
    <name type="scientific">Jimgerdemannia flammicorona</name>
    <dbReference type="NCBI Taxonomy" id="994334"/>
    <lineage>
        <taxon>Eukaryota</taxon>
        <taxon>Fungi</taxon>
        <taxon>Fungi incertae sedis</taxon>
        <taxon>Mucoromycota</taxon>
        <taxon>Mucoromycotina</taxon>
        <taxon>Endogonomycetes</taxon>
        <taxon>Endogonales</taxon>
        <taxon>Endogonaceae</taxon>
        <taxon>Jimgerdemannia</taxon>
    </lineage>
</organism>
<keyword evidence="2" id="KW-1185">Reference proteome</keyword>
<evidence type="ECO:0000313" key="1">
    <source>
        <dbReference type="EMBL" id="RUP44892.1"/>
    </source>
</evidence>
<dbReference type="AlphaFoldDB" id="A0A433D233"/>
<name>A0A433D233_9FUNG</name>
<protein>
    <submittedName>
        <fullName evidence="1">Uncharacterized protein</fullName>
    </submittedName>
</protein>
<proteinExistence type="predicted"/>
<sequence>MELWGIRGIESSIATLENLCKLNRLNSLQNSPILKVFTGSVISTPTKPKGKHTRQILPIDNNS</sequence>
<dbReference type="EMBL" id="RBNI01008176">
    <property type="protein sequence ID" value="RUP44892.1"/>
    <property type="molecule type" value="Genomic_DNA"/>
</dbReference>
<dbReference type="Proteomes" id="UP000268093">
    <property type="component" value="Unassembled WGS sequence"/>
</dbReference>
<accession>A0A433D233</accession>
<evidence type="ECO:0000313" key="2">
    <source>
        <dbReference type="Proteomes" id="UP000268093"/>
    </source>
</evidence>
<reference evidence="1 2" key="1">
    <citation type="journal article" date="2018" name="New Phytol.">
        <title>Phylogenomics of Endogonaceae and evolution of mycorrhizas within Mucoromycota.</title>
        <authorList>
            <person name="Chang Y."/>
            <person name="Desiro A."/>
            <person name="Na H."/>
            <person name="Sandor L."/>
            <person name="Lipzen A."/>
            <person name="Clum A."/>
            <person name="Barry K."/>
            <person name="Grigoriev I.V."/>
            <person name="Martin F.M."/>
            <person name="Stajich J.E."/>
            <person name="Smith M.E."/>
            <person name="Bonito G."/>
            <person name="Spatafora J.W."/>
        </authorList>
    </citation>
    <scope>NUCLEOTIDE SEQUENCE [LARGE SCALE GENOMIC DNA]</scope>
    <source>
        <strain evidence="1 2">GMNB39</strain>
    </source>
</reference>
<gene>
    <name evidence="1" type="ORF">BC936DRAFT_148888</name>
</gene>
<comment type="caution">
    <text evidence="1">The sequence shown here is derived from an EMBL/GenBank/DDBJ whole genome shotgun (WGS) entry which is preliminary data.</text>
</comment>